<protein>
    <submittedName>
        <fullName evidence="1">Uncharacterized protein</fullName>
    </submittedName>
</protein>
<reference evidence="1 2" key="1">
    <citation type="submission" date="2024-06" db="EMBL/GenBank/DDBJ databases">
        <title>The Natural Products Discovery Center: Release of the First 8490 Sequenced Strains for Exploring Actinobacteria Biosynthetic Diversity.</title>
        <authorList>
            <person name="Kalkreuter E."/>
            <person name="Kautsar S.A."/>
            <person name="Yang D."/>
            <person name="Bader C.D."/>
            <person name="Teijaro C.N."/>
            <person name="Fluegel L."/>
            <person name="Davis C.M."/>
            <person name="Simpson J.R."/>
            <person name="Lauterbach L."/>
            <person name="Steele A.D."/>
            <person name="Gui C."/>
            <person name="Meng S."/>
            <person name="Li G."/>
            <person name="Viehrig K."/>
            <person name="Ye F."/>
            <person name="Su P."/>
            <person name="Kiefer A.F."/>
            <person name="Nichols A."/>
            <person name="Cepeda A.J."/>
            <person name="Yan W."/>
            <person name="Fan B."/>
            <person name="Jiang Y."/>
            <person name="Adhikari A."/>
            <person name="Zheng C.-J."/>
            <person name="Schuster L."/>
            <person name="Cowan T.M."/>
            <person name="Smanski M.J."/>
            <person name="Chevrette M.G."/>
            <person name="De Carvalho L.P.S."/>
            <person name="Shen B."/>
        </authorList>
    </citation>
    <scope>NUCLEOTIDE SEQUENCE [LARGE SCALE GENOMIC DNA]</scope>
    <source>
        <strain evidence="1 2">NPDC019434</strain>
    </source>
</reference>
<name>A0ABV2XJK0_9NOCA</name>
<keyword evidence="2" id="KW-1185">Reference proteome</keyword>
<accession>A0ABV2XJK0</accession>
<gene>
    <name evidence="1" type="ORF">ABZ507_29390</name>
</gene>
<evidence type="ECO:0000313" key="1">
    <source>
        <dbReference type="EMBL" id="MEU2125936.1"/>
    </source>
</evidence>
<comment type="caution">
    <text evidence="1">The sequence shown here is derived from an EMBL/GenBank/DDBJ whole genome shotgun (WGS) entry which is preliminary data.</text>
</comment>
<sequence length="105" mass="12138">MNEEMLVTPPTICRLADIELAHQQMRRHRECDIDRCVWKRVAFHTLVHFGRIVPQELSPRERAHRRGIDYPTEDTHDELSAVAPTAQTLQQVLDGLTQLARGEQS</sequence>
<organism evidence="1 2">
    <name type="scientific">Nocardia niwae</name>
    <dbReference type="NCBI Taxonomy" id="626084"/>
    <lineage>
        <taxon>Bacteria</taxon>
        <taxon>Bacillati</taxon>
        <taxon>Actinomycetota</taxon>
        <taxon>Actinomycetes</taxon>
        <taxon>Mycobacteriales</taxon>
        <taxon>Nocardiaceae</taxon>
        <taxon>Nocardia</taxon>
    </lineage>
</organism>
<proteinExistence type="predicted"/>
<dbReference type="EMBL" id="JBEYBR010000106">
    <property type="protein sequence ID" value="MEU2125936.1"/>
    <property type="molecule type" value="Genomic_DNA"/>
</dbReference>
<dbReference type="Proteomes" id="UP001550535">
    <property type="component" value="Unassembled WGS sequence"/>
</dbReference>
<dbReference type="RefSeq" id="WP_357811343.1">
    <property type="nucleotide sequence ID" value="NZ_JBEYBM010000041.1"/>
</dbReference>
<evidence type="ECO:0000313" key="2">
    <source>
        <dbReference type="Proteomes" id="UP001550535"/>
    </source>
</evidence>